<dbReference type="SUPFAM" id="SSF53807">
    <property type="entry name" value="Helical backbone' metal receptor"/>
    <property type="match status" value="1"/>
</dbReference>
<dbReference type="EMBL" id="JAUSRF010000017">
    <property type="protein sequence ID" value="MDP9839567.1"/>
    <property type="molecule type" value="Genomic_DNA"/>
</dbReference>
<dbReference type="InterPro" id="IPR050902">
    <property type="entry name" value="ABC_Transporter_SBP"/>
</dbReference>
<keyword evidence="1" id="KW-0732">Signal</keyword>
<sequence length="340" mass="36589">MNAMKSLLAASGLCAAIGFAVTSAEASTKYPLTVDNCGAQVTFEKAPERAIGLGQNSAEILLLLGLEDKMVGTAFWPTKVLPQLEAANAKVKLLTVEFPTFESLLAQNPDFVAASLPTLIGPTSKVAKREDFDKVGVASYISPSTCLSTEKVKNEYGSRDQMWTMDLLYKEIEELAEIFDVSDRGEAVIADFKKREAALRSSVSKDGKQLSYVFWFSSPSPSADAYLGGKNGASGFIADVLGGKNAIDAEAEWPTLGWESIIASNPDVIVVASLDRNRWELDKPEAKINFLTTDPAVSQLDAVKNEAIFVMDGAAMNPTVRTIYGAEQVAEQMKALGLLK</sequence>
<evidence type="ECO:0000259" key="2">
    <source>
        <dbReference type="PROSITE" id="PS50983"/>
    </source>
</evidence>
<reference evidence="3 4" key="1">
    <citation type="submission" date="2023-07" db="EMBL/GenBank/DDBJ databases">
        <title>Sorghum-associated microbial communities from plants grown in Nebraska, USA.</title>
        <authorList>
            <person name="Schachtman D."/>
        </authorList>
    </citation>
    <scope>NUCLEOTIDE SEQUENCE [LARGE SCALE GENOMIC DNA]</scope>
    <source>
        <strain evidence="3 4">DS1307</strain>
    </source>
</reference>
<dbReference type="InterPro" id="IPR002491">
    <property type="entry name" value="ABC_transptr_periplasmic_BD"/>
</dbReference>
<proteinExistence type="predicted"/>
<dbReference type="RefSeq" id="WP_306838277.1">
    <property type="nucleotide sequence ID" value="NZ_JAUSRF010000017.1"/>
</dbReference>
<name>A0ABT9PYL6_9HYPH</name>
<organism evidence="3 4">
    <name type="scientific">Neorhizobium huautlense</name>
    <dbReference type="NCBI Taxonomy" id="67774"/>
    <lineage>
        <taxon>Bacteria</taxon>
        <taxon>Pseudomonadati</taxon>
        <taxon>Pseudomonadota</taxon>
        <taxon>Alphaproteobacteria</taxon>
        <taxon>Hyphomicrobiales</taxon>
        <taxon>Rhizobiaceae</taxon>
        <taxon>Rhizobium/Agrobacterium group</taxon>
        <taxon>Neorhizobium</taxon>
    </lineage>
</organism>
<evidence type="ECO:0000313" key="3">
    <source>
        <dbReference type="EMBL" id="MDP9839567.1"/>
    </source>
</evidence>
<dbReference type="Pfam" id="PF01497">
    <property type="entry name" value="Peripla_BP_2"/>
    <property type="match status" value="1"/>
</dbReference>
<dbReference type="Gene3D" id="3.40.50.1980">
    <property type="entry name" value="Nitrogenase molybdenum iron protein domain"/>
    <property type="match status" value="2"/>
</dbReference>
<gene>
    <name evidence="3" type="ORF">J2T09_004343</name>
</gene>
<dbReference type="PANTHER" id="PTHR30535">
    <property type="entry name" value="VITAMIN B12-BINDING PROTEIN"/>
    <property type="match status" value="1"/>
</dbReference>
<accession>A0ABT9PYL6</accession>
<evidence type="ECO:0000313" key="4">
    <source>
        <dbReference type="Proteomes" id="UP001241472"/>
    </source>
</evidence>
<protein>
    <submittedName>
        <fullName evidence="3">Iron complex transport system substrate-binding protein</fullName>
    </submittedName>
</protein>
<feature type="signal peptide" evidence="1">
    <location>
        <begin position="1"/>
        <end position="26"/>
    </location>
</feature>
<feature type="domain" description="Fe/B12 periplasmic-binding" evidence="2">
    <location>
        <begin position="49"/>
        <end position="340"/>
    </location>
</feature>
<dbReference type="Proteomes" id="UP001241472">
    <property type="component" value="Unassembled WGS sequence"/>
</dbReference>
<feature type="chain" id="PRO_5045762704" evidence="1">
    <location>
        <begin position="27"/>
        <end position="340"/>
    </location>
</feature>
<dbReference type="PANTHER" id="PTHR30535:SF7">
    <property type="entry name" value="IRON(III) DICITRATE-BINDING PROTEIN"/>
    <property type="match status" value="1"/>
</dbReference>
<comment type="caution">
    <text evidence="3">The sequence shown here is derived from an EMBL/GenBank/DDBJ whole genome shotgun (WGS) entry which is preliminary data.</text>
</comment>
<dbReference type="PROSITE" id="PS50983">
    <property type="entry name" value="FE_B12_PBP"/>
    <property type="match status" value="1"/>
</dbReference>
<keyword evidence="4" id="KW-1185">Reference proteome</keyword>
<evidence type="ECO:0000256" key="1">
    <source>
        <dbReference type="SAM" id="SignalP"/>
    </source>
</evidence>